<dbReference type="SUPFAM" id="SSF52540">
    <property type="entry name" value="P-loop containing nucleoside triphosphate hydrolases"/>
    <property type="match status" value="1"/>
</dbReference>
<dbReference type="GO" id="GO:0009360">
    <property type="term" value="C:DNA polymerase III complex"/>
    <property type="evidence" value="ECO:0007669"/>
    <property type="project" value="TreeGrafter"/>
</dbReference>
<dbReference type="PANTHER" id="PTHR11669">
    <property type="entry name" value="REPLICATION FACTOR C / DNA POLYMERASE III GAMMA-TAU SUBUNIT"/>
    <property type="match status" value="1"/>
</dbReference>
<gene>
    <name evidence="1" type="ORF">BWK72_05465</name>
</gene>
<dbReference type="AlphaFoldDB" id="A0A1W9KXP8"/>
<dbReference type="Proteomes" id="UP000192505">
    <property type="component" value="Unassembled WGS sequence"/>
</dbReference>
<sequence length="340" mass="36362">MNNAASPSAAPTSTALAPWIAAQAQSLLAQRGHAWLLAGPSGLGQYALALALARAWLCDRPTAAGACGVCASCHAIDVHTHADLCVLMPETVLLDLGWPLSEKAQSEIDGKKRKPSKEIRVEAMRDTVEFAQRTSARGRGKAVLVFPAERMNVFTANALLKTLEEPAGDVKFALATDAAHLLLPTIRSRCLGHTMLWPDQPSALHWLQAQGLPAAQARVLLRASGGRPADALMMAPVSERWSLLPKAVQRGDVSVFKDWTPAQTVDALHKICHDLLAVRAGAPPRFFEPADLPKGGSWASLSAWGKSLGETRRTVEHPFNAGLMQEALVSQAQLALNLKA</sequence>
<accession>A0A1W9KXP8</accession>
<dbReference type="InterPro" id="IPR027417">
    <property type="entry name" value="P-loop_NTPase"/>
</dbReference>
<dbReference type="EMBL" id="MTEI01000002">
    <property type="protein sequence ID" value="OQW89375.1"/>
    <property type="molecule type" value="Genomic_DNA"/>
</dbReference>
<dbReference type="InterPro" id="IPR050238">
    <property type="entry name" value="DNA_Rep/Repair_Clamp_Loader"/>
</dbReference>
<protein>
    <submittedName>
        <fullName evidence="1">DNA polymerase III subunit delta</fullName>
    </submittedName>
</protein>
<dbReference type="GO" id="GO:0006261">
    <property type="term" value="P:DNA-templated DNA replication"/>
    <property type="evidence" value="ECO:0007669"/>
    <property type="project" value="TreeGrafter"/>
</dbReference>
<dbReference type="Gene3D" id="3.40.50.300">
    <property type="entry name" value="P-loop containing nucleotide triphosphate hydrolases"/>
    <property type="match status" value="1"/>
</dbReference>
<organism evidence="1 2">
    <name type="scientific">Rhodoferax ferrireducens</name>
    <dbReference type="NCBI Taxonomy" id="192843"/>
    <lineage>
        <taxon>Bacteria</taxon>
        <taxon>Pseudomonadati</taxon>
        <taxon>Pseudomonadota</taxon>
        <taxon>Betaproteobacteria</taxon>
        <taxon>Burkholderiales</taxon>
        <taxon>Comamonadaceae</taxon>
        <taxon>Rhodoferax</taxon>
    </lineage>
</organism>
<name>A0A1W9KXP8_9BURK</name>
<dbReference type="PANTHER" id="PTHR11669:SF8">
    <property type="entry name" value="DNA POLYMERASE III SUBUNIT DELTA"/>
    <property type="match status" value="1"/>
</dbReference>
<evidence type="ECO:0000313" key="1">
    <source>
        <dbReference type="EMBL" id="OQW89375.1"/>
    </source>
</evidence>
<evidence type="ECO:0000313" key="2">
    <source>
        <dbReference type="Proteomes" id="UP000192505"/>
    </source>
</evidence>
<proteinExistence type="predicted"/>
<reference evidence="1 2" key="1">
    <citation type="submission" date="2017-01" db="EMBL/GenBank/DDBJ databases">
        <title>Novel large sulfur bacteria in the metagenomes of groundwater-fed chemosynthetic microbial mats in the Lake Huron basin.</title>
        <authorList>
            <person name="Sharrar A.M."/>
            <person name="Flood B.E."/>
            <person name="Bailey J.V."/>
            <person name="Jones D.S."/>
            <person name="Biddanda B."/>
            <person name="Ruberg S.A."/>
            <person name="Marcus D.N."/>
            <person name="Dick G.J."/>
        </authorList>
    </citation>
    <scope>NUCLEOTIDE SEQUENCE [LARGE SCALE GENOMIC DNA]</scope>
    <source>
        <strain evidence="1">A7</strain>
    </source>
</reference>
<dbReference type="Pfam" id="PF13177">
    <property type="entry name" value="DNA_pol3_delta2"/>
    <property type="match status" value="1"/>
</dbReference>
<comment type="caution">
    <text evidence="1">The sequence shown here is derived from an EMBL/GenBank/DDBJ whole genome shotgun (WGS) entry which is preliminary data.</text>
</comment>